<feature type="transmembrane region" description="Helical" evidence="1">
    <location>
        <begin position="12"/>
        <end position="31"/>
    </location>
</feature>
<reference evidence="2 3" key="1">
    <citation type="submission" date="2018-11" db="EMBL/GenBank/DDBJ databases">
        <title>Sequencing the genomes of 1000 actinobacteria strains.</title>
        <authorList>
            <person name="Klenk H.-P."/>
        </authorList>
    </citation>
    <scope>NUCLEOTIDE SEQUENCE [LARGE SCALE GENOMIC DNA]</scope>
    <source>
        <strain evidence="2 3">DSM 44231</strain>
    </source>
</reference>
<evidence type="ECO:0000313" key="2">
    <source>
        <dbReference type="EMBL" id="ROP37217.1"/>
    </source>
</evidence>
<gene>
    <name evidence="2" type="ORF">EDD40_2516</name>
</gene>
<sequence length="69" mass="7166">MSNPNSREVRNLWVLVSVLFSLLVGLVTGVVKNATGAGVAEAVLTGGPAFAGSMVLCLGVLAFLHQFEH</sequence>
<dbReference type="Proteomes" id="UP000268727">
    <property type="component" value="Unassembled WGS sequence"/>
</dbReference>
<keyword evidence="3" id="KW-1185">Reference proteome</keyword>
<feature type="transmembrane region" description="Helical" evidence="1">
    <location>
        <begin position="43"/>
        <end position="64"/>
    </location>
</feature>
<dbReference type="AlphaFoldDB" id="A0A3N1H3X3"/>
<keyword evidence="1" id="KW-0812">Transmembrane</keyword>
<protein>
    <submittedName>
        <fullName evidence="2">Uncharacterized protein</fullName>
    </submittedName>
</protein>
<dbReference type="EMBL" id="RJKM01000001">
    <property type="protein sequence ID" value="ROP37217.1"/>
    <property type="molecule type" value="Genomic_DNA"/>
</dbReference>
<name>A0A3N1H3X3_9PSEU</name>
<proteinExistence type="predicted"/>
<comment type="caution">
    <text evidence="2">The sequence shown here is derived from an EMBL/GenBank/DDBJ whole genome shotgun (WGS) entry which is preliminary data.</text>
</comment>
<dbReference type="RefSeq" id="WP_211348159.1">
    <property type="nucleotide sequence ID" value="NZ_RJKM01000001.1"/>
</dbReference>
<evidence type="ECO:0000256" key="1">
    <source>
        <dbReference type="SAM" id="Phobius"/>
    </source>
</evidence>
<evidence type="ECO:0000313" key="3">
    <source>
        <dbReference type="Proteomes" id="UP000268727"/>
    </source>
</evidence>
<accession>A0A3N1H3X3</accession>
<keyword evidence="1" id="KW-0472">Membrane</keyword>
<organism evidence="2 3">
    <name type="scientific">Saccharothrix texasensis</name>
    <dbReference type="NCBI Taxonomy" id="103734"/>
    <lineage>
        <taxon>Bacteria</taxon>
        <taxon>Bacillati</taxon>
        <taxon>Actinomycetota</taxon>
        <taxon>Actinomycetes</taxon>
        <taxon>Pseudonocardiales</taxon>
        <taxon>Pseudonocardiaceae</taxon>
        <taxon>Saccharothrix</taxon>
    </lineage>
</organism>
<keyword evidence="1" id="KW-1133">Transmembrane helix</keyword>